<dbReference type="Gene3D" id="3.30.70.1700">
    <property type="entry name" value="Phage minor tail protein U"/>
    <property type="match status" value="1"/>
</dbReference>
<dbReference type="RefSeq" id="WP_279852792.1">
    <property type="nucleotide sequence ID" value="NZ_JAOCIA010000005.1"/>
</dbReference>
<comment type="caution">
    <text evidence="1">The sequence shown here is derived from an EMBL/GenBank/DDBJ whole genome shotgun (WGS) entry which is preliminary data.</text>
</comment>
<dbReference type="EMBL" id="JAOCJW010000006">
    <property type="protein sequence ID" value="MDH2004866.1"/>
    <property type="molecule type" value="Genomic_DNA"/>
</dbReference>
<dbReference type="Proteomes" id="UP001161294">
    <property type="component" value="Unassembled WGS sequence"/>
</dbReference>
<evidence type="ECO:0000313" key="2">
    <source>
        <dbReference type="Proteomes" id="UP001161294"/>
    </source>
</evidence>
<dbReference type="InterPro" id="IPR038512">
    <property type="entry name" value="GpU-like_sf"/>
</dbReference>
<evidence type="ECO:0000313" key="1">
    <source>
        <dbReference type="EMBL" id="MDH2004866.1"/>
    </source>
</evidence>
<organism evidence="1 2">
    <name type="scientific">Comamonas aquatica</name>
    <dbReference type="NCBI Taxonomy" id="225991"/>
    <lineage>
        <taxon>Bacteria</taxon>
        <taxon>Pseudomonadati</taxon>
        <taxon>Pseudomonadota</taxon>
        <taxon>Betaproteobacteria</taxon>
        <taxon>Burkholderiales</taxon>
        <taxon>Comamonadaceae</taxon>
        <taxon>Comamonas</taxon>
    </lineage>
</organism>
<accession>A0AA42W048</accession>
<gene>
    <name evidence="1" type="ORF">N5J23_04770</name>
</gene>
<evidence type="ECO:0008006" key="3">
    <source>
        <dbReference type="Google" id="ProtNLM"/>
    </source>
</evidence>
<protein>
    <recommendedName>
        <fullName evidence="3">DUF3168 domain-containing protein</fullName>
    </recommendedName>
</protein>
<dbReference type="AlphaFoldDB" id="A0AA42W048"/>
<reference evidence="1" key="1">
    <citation type="submission" date="2022-09" db="EMBL/GenBank/DDBJ databases">
        <title>Intensive care unit water sources are persistently colonized with multi-drug resistant bacteria and are the site of extensive horizontal gene transfer of antibiotic resistance genes.</title>
        <authorList>
            <person name="Diorio-Toth L."/>
        </authorList>
    </citation>
    <scope>NUCLEOTIDE SEQUENCE</scope>
    <source>
        <strain evidence="1">GD03686</strain>
    </source>
</reference>
<proteinExistence type="predicted"/>
<sequence length="145" mass="15425">MSTRFLTLAKAVEALLQQDPPVAEHVERNRSRVIPAQVPTAAVVRQGQAQVDQVAGKQQHQTWLTAVLVDCYGRAQSGGAAADEVADGVLQAVQQRMQQDPSLGKLVGGIALQGIEWDFDVDGEATACATATFYVRHATSAADLT</sequence>
<name>A0AA42W048_9BURK</name>